<accession>A0ABS5VM97</accession>
<dbReference type="InterPro" id="IPR004433">
    <property type="entry name" value="MenaQ_synth_MenD"/>
</dbReference>
<organism evidence="9 10">
    <name type="scientific">Chryseosolibacter indicus</name>
    <dbReference type="NCBI Taxonomy" id="2782351"/>
    <lineage>
        <taxon>Bacteria</taxon>
        <taxon>Pseudomonadati</taxon>
        <taxon>Bacteroidota</taxon>
        <taxon>Cytophagia</taxon>
        <taxon>Cytophagales</taxon>
        <taxon>Chryseotaleaceae</taxon>
        <taxon>Chryseosolibacter</taxon>
    </lineage>
</organism>
<feature type="domain" description="Thiamine pyrophosphate enzyme N-terminal TPP-binding" evidence="7">
    <location>
        <begin position="8"/>
        <end position="115"/>
    </location>
</feature>
<dbReference type="NCBIfam" id="TIGR00173">
    <property type="entry name" value="menD"/>
    <property type="match status" value="1"/>
</dbReference>
<comment type="pathway">
    <text evidence="6">Quinol/quinone metabolism; menaquinone biosynthesis.</text>
</comment>
<dbReference type="CDD" id="cd07037">
    <property type="entry name" value="TPP_PYR_MenD"/>
    <property type="match status" value="1"/>
</dbReference>
<evidence type="ECO:0000259" key="7">
    <source>
        <dbReference type="Pfam" id="PF02776"/>
    </source>
</evidence>
<comment type="cofactor">
    <cofactor evidence="6">
        <name>thiamine diphosphate</name>
        <dbReference type="ChEBI" id="CHEBI:58937"/>
    </cofactor>
    <text evidence="6">Binds 1 thiamine pyrophosphate per subunit.</text>
</comment>
<keyword evidence="3 6" id="KW-0460">Magnesium</keyword>
<dbReference type="PANTHER" id="PTHR42916:SF1">
    <property type="entry name" value="PROTEIN PHYLLO, CHLOROPLASTIC"/>
    <property type="match status" value="1"/>
</dbReference>
<dbReference type="GO" id="GO:0070204">
    <property type="term" value="F:2-succinyl-5-enolpyruvyl-6-hydroxy-3-cyclohexene-1-carboxylic-acid synthase activity"/>
    <property type="evidence" value="ECO:0007669"/>
    <property type="project" value="UniProtKB-EC"/>
</dbReference>
<evidence type="ECO:0000313" key="10">
    <source>
        <dbReference type="Proteomes" id="UP000772618"/>
    </source>
</evidence>
<evidence type="ECO:0000313" key="9">
    <source>
        <dbReference type="EMBL" id="MBT1702572.1"/>
    </source>
</evidence>
<comment type="caution">
    <text evidence="9">The sequence shown here is derived from an EMBL/GenBank/DDBJ whole genome shotgun (WGS) entry which is preliminary data.</text>
</comment>
<dbReference type="InterPro" id="IPR032264">
    <property type="entry name" value="MenD_middle"/>
</dbReference>
<comment type="function">
    <text evidence="6">Catalyzes the thiamine diphosphate-dependent decarboxylation of 2-oxoglutarate and the subsequent addition of the resulting succinic semialdehyde-thiamine pyrophosphate anion to isochorismate to yield 2-succinyl-5-enolpyruvyl-6-hydroxy-3-cyclohexene-1-carboxylate (SEPHCHC).</text>
</comment>
<comment type="subunit">
    <text evidence="6">Homodimer.</text>
</comment>
<dbReference type="EC" id="2.2.1.9" evidence="6"/>
<comment type="pathway">
    <text evidence="6">Quinol/quinone metabolism; 1,4-dihydroxy-2-naphthoate biosynthesis; 1,4-dihydroxy-2-naphthoate from chorismate: step 2/7.</text>
</comment>
<evidence type="ECO:0000256" key="3">
    <source>
        <dbReference type="ARBA" id="ARBA00022842"/>
    </source>
</evidence>
<keyword evidence="1 6" id="KW-0808">Transferase</keyword>
<keyword evidence="2 6" id="KW-0479">Metal-binding</keyword>
<keyword evidence="5 6" id="KW-0464">Manganese</keyword>
<dbReference type="PIRSF" id="PIRSF004983">
    <property type="entry name" value="MenD"/>
    <property type="match status" value="1"/>
</dbReference>
<dbReference type="Gene3D" id="3.40.50.1220">
    <property type="entry name" value="TPP-binding domain"/>
    <property type="match status" value="1"/>
</dbReference>
<proteinExistence type="inferred from homology"/>
<dbReference type="CDD" id="cd02009">
    <property type="entry name" value="TPP_SHCHC_synthase"/>
    <property type="match status" value="1"/>
</dbReference>
<keyword evidence="10" id="KW-1185">Reference proteome</keyword>
<evidence type="ECO:0000256" key="4">
    <source>
        <dbReference type="ARBA" id="ARBA00023052"/>
    </source>
</evidence>
<dbReference type="Pfam" id="PF16582">
    <property type="entry name" value="TPP_enzyme_M_2"/>
    <property type="match status" value="1"/>
</dbReference>
<keyword evidence="4 6" id="KW-0786">Thiamine pyrophosphate</keyword>
<sequence length="574" mass="65173">MRFQAINDIAEICARKGVEHVVLCPGSRCAPLTLAFTRHPDILTRTFSDERSAGFIGMGISQQTRKPAVLVCTSGSAAYNFAPAVSEAFFSEIPLIVFTADRPSEWIAQHDGQTIYQQNIFGLHVKKSFNLPQDYDHADSLWAINRIINEAINLAQQEPKGPVHINTPFREPLYPAKEESTTYSDNIRIIEDHVASYELIERDKEFIGSAFQKYKNIIIVAGQHDYDKSLQDALLTCAIQHHIPVIADIISNLNDTDYPIKHSDLFLGQATDGVKKTLQPDLLITFGKSLISKNLKVFLRNYAPKAHWHIQPGGVTADTFKSVTNIFHTFPVDFFKFIGSKQREETFESQKQYNYGKLWEIEERRAIRCLSEYFPQPELSELELVQQILSQIPSRSTLHVANSMSVRYANFIGLADKNEIKVYANRGTSGIDGCTSTVVGHALTSNGLHVLITGDLAFFYDRNAFWHNYALPNLRIVLLNNHGGLIFNMIDGPASQPEAPEYFITHQKLNAQKLSEEFGFEYLKLDNKRKMKNFVKDLFETDNKTKILELESDLQLNKTIFENLKLKIKKSYES</sequence>
<gene>
    <name evidence="6 9" type="primary">menD</name>
    <name evidence="9" type="ORF">KK060_04725</name>
</gene>
<dbReference type="Gene3D" id="3.40.50.970">
    <property type="match status" value="2"/>
</dbReference>
<evidence type="ECO:0000256" key="2">
    <source>
        <dbReference type="ARBA" id="ARBA00022723"/>
    </source>
</evidence>
<feature type="domain" description="Menaquinone biosynthesis protein MenD middle" evidence="8">
    <location>
        <begin position="217"/>
        <end position="399"/>
    </location>
</feature>
<dbReference type="HAMAP" id="MF_01659">
    <property type="entry name" value="MenD"/>
    <property type="match status" value="1"/>
</dbReference>
<dbReference type="Proteomes" id="UP000772618">
    <property type="component" value="Unassembled WGS sequence"/>
</dbReference>
<evidence type="ECO:0000259" key="8">
    <source>
        <dbReference type="Pfam" id="PF16582"/>
    </source>
</evidence>
<dbReference type="SUPFAM" id="SSF52518">
    <property type="entry name" value="Thiamin diphosphate-binding fold (THDP-binding)"/>
    <property type="match status" value="2"/>
</dbReference>
<dbReference type="Pfam" id="PF02776">
    <property type="entry name" value="TPP_enzyme_N"/>
    <property type="match status" value="1"/>
</dbReference>
<dbReference type="PANTHER" id="PTHR42916">
    <property type="entry name" value="2-SUCCINYL-5-ENOLPYRUVYL-6-HYDROXY-3-CYCLOHEXENE-1-CARBOXYLATE SYNTHASE"/>
    <property type="match status" value="1"/>
</dbReference>
<reference evidence="9 10" key="1">
    <citation type="submission" date="2021-05" db="EMBL/GenBank/DDBJ databases">
        <title>A Polyphasic approach of four new species of the genus Ohtaekwangia: Ohtaekwangia histidinii sp. nov., Ohtaekwangia cretensis sp. nov., Ohtaekwangia indiensis sp. nov., Ohtaekwangia reichenbachii sp. nov. from diverse environment.</title>
        <authorList>
            <person name="Octaviana S."/>
        </authorList>
    </citation>
    <scope>NUCLEOTIDE SEQUENCE [LARGE SCALE GENOMIC DNA]</scope>
    <source>
        <strain evidence="9 10">PWU20</strain>
    </source>
</reference>
<comment type="cofactor">
    <cofactor evidence="6">
        <name>Mg(2+)</name>
        <dbReference type="ChEBI" id="CHEBI:18420"/>
    </cofactor>
    <cofactor evidence="6">
        <name>Mn(2+)</name>
        <dbReference type="ChEBI" id="CHEBI:29035"/>
    </cofactor>
</comment>
<evidence type="ECO:0000256" key="6">
    <source>
        <dbReference type="HAMAP-Rule" id="MF_01659"/>
    </source>
</evidence>
<dbReference type="EMBL" id="JAHESD010000006">
    <property type="protein sequence ID" value="MBT1702572.1"/>
    <property type="molecule type" value="Genomic_DNA"/>
</dbReference>
<protein>
    <recommendedName>
        <fullName evidence="6">2-succinyl-5-enolpyruvyl-6-hydroxy-3-cyclohexene-1-carboxylate synthase</fullName>
        <shortName evidence="6">SEPHCHC synthase</shortName>
        <ecNumber evidence="6">2.2.1.9</ecNumber>
    </recommendedName>
    <alternativeName>
        <fullName evidence="6">Menaquinone biosynthesis protein MenD</fullName>
    </alternativeName>
</protein>
<evidence type="ECO:0000256" key="5">
    <source>
        <dbReference type="ARBA" id="ARBA00023211"/>
    </source>
</evidence>
<name>A0ABS5VM97_9BACT</name>
<comment type="catalytic activity">
    <reaction evidence="6">
        <text>isochorismate + 2-oxoglutarate + H(+) = 5-enolpyruvoyl-6-hydroxy-2-succinyl-cyclohex-3-ene-1-carboxylate + CO2</text>
        <dbReference type="Rhea" id="RHEA:25593"/>
        <dbReference type="ChEBI" id="CHEBI:15378"/>
        <dbReference type="ChEBI" id="CHEBI:16526"/>
        <dbReference type="ChEBI" id="CHEBI:16810"/>
        <dbReference type="ChEBI" id="CHEBI:29780"/>
        <dbReference type="ChEBI" id="CHEBI:58818"/>
        <dbReference type="EC" id="2.2.1.9"/>
    </reaction>
</comment>
<dbReference type="RefSeq" id="WP_254152540.1">
    <property type="nucleotide sequence ID" value="NZ_JAHESD010000006.1"/>
</dbReference>
<comment type="similarity">
    <text evidence="6">Belongs to the TPP enzyme family. MenD subfamily.</text>
</comment>
<dbReference type="InterPro" id="IPR029061">
    <property type="entry name" value="THDP-binding"/>
</dbReference>
<keyword evidence="6" id="KW-0474">Menaquinone biosynthesis</keyword>
<dbReference type="InterPro" id="IPR012001">
    <property type="entry name" value="Thiamin_PyroP_enz_TPP-bd_dom"/>
</dbReference>
<evidence type="ECO:0000256" key="1">
    <source>
        <dbReference type="ARBA" id="ARBA00022679"/>
    </source>
</evidence>